<organism evidence="19 20">
    <name type="scientific">Dactylonectria macrodidyma</name>
    <dbReference type="NCBI Taxonomy" id="307937"/>
    <lineage>
        <taxon>Eukaryota</taxon>
        <taxon>Fungi</taxon>
        <taxon>Dikarya</taxon>
        <taxon>Ascomycota</taxon>
        <taxon>Pezizomycotina</taxon>
        <taxon>Sordariomycetes</taxon>
        <taxon>Hypocreomycetidae</taxon>
        <taxon>Hypocreales</taxon>
        <taxon>Nectriaceae</taxon>
        <taxon>Dactylonectria</taxon>
    </lineage>
</organism>
<dbReference type="PANTHER" id="PTHR24348">
    <property type="entry name" value="SERINE/THREONINE-PROTEIN KINASE UNC-51-RELATED"/>
    <property type="match status" value="1"/>
</dbReference>
<dbReference type="InterPro" id="IPR000719">
    <property type="entry name" value="Prot_kinase_dom"/>
</dbReference>
<comment type="subcellular location">
    <subcellularLocation>
        <location evidence="1">Preautophagosomal structure membrane</location>
        <topology evidence="1">Peripheral membrane protein</topology>
    </subcellularLocation>
</comment>
<evidence type="ECO:0000256" key="10">
    <source>
        <dbReference type="ARBA" id="ARBA00022833"/>
    </source>
</evidence>
<name>A0A9P9DVE0_9HYPO</name>
<accession>A0A9P9DVE0</accession>
<dbReference type="GO" id="GO:0004674">
    <property type="term" value="F:protein serine/threonine kinase activity"/>
    <property type="evidence" value="ECO:0007669"/>
    <property type="project" value="UniProtKB-KW"/>
</dbReference>
<evidence type="ECO:0000256" key="9">
    <source>
        <dbReference type="ARBA" id="ARBA00022777"/>
    </source>
</evidence>
<dbReference type="Pfam" id="PF00069">
    <property type="entry name" value="Pkinase"/>
    <property type="match status" value="1"/>
</dbReference>
<keyword evidence="11" id="KW-0067">ATP-binding</keyword>
<feature type="compositionally biased region" description="Polar residues" evidence="17">
    <location>
        <begin position="492"/>
        <end position="501"/>
    </location>
</feature>
<feature type="compositionally biased region" description="Polar residues" evidence="17">
    <location>
        <begin position="450"/>
        <end position="467"/>
    </location>
</feature>
<evidence type="ECO:0000313" key="20">
    <source>
        <dbReference type="Proteomes" id="UP000738349"/>
    </source>
</evidence>
<evidence type="ECO:0000256" key="6">
    <source>
        <dbReference type="ARBA" id="ARBA00022723"/>
    </source>
</evidence>
<keyword evidence="12" id="KW-0653">Protein transport</keyword>
<evidence type="ECO:0000313" key="19">
    <source>
        <dbReference type="EMBL" id="KAH7126103.1"/>
    </source>
</evidence>
<evidence type="ECO:0000256" key="1">
    <source>
        <dbReference type="ARBA" id="ARBA00004623"/>
    </source>
</evidence>
<evidence type="ECO:0000256" key="11">
    <source>
        <dbReference type="ARBA" id="ARBA00022840"/>
    </source>
</evidence>
<dbReference type="InterPro" id="IPR011009">
    <property type="entry name" value="Kinase-like_dom_sf"/>
</dbReference>
<feature type="domain" description="Protein kinase" evidence="18">
    <location>
        <begin position="58"/>
        <end position="322"/>
    </location>
</feature>
<dbReference type="EMBL" id="JAGMUV010000020">
    <property type="protein sequence ID" value="KAH7126103.1"/>
    <property type="molecule type" value="Genomic_DNA"/>
</dbReference>
<keyword evidence="9 19" id="KW-0418">Kinase</keyword>
<dbReference type="GO" id="GO:0005524">
    <property type="term" value="F:ATP binding"/>
    <property type="evidence" value="ECO:0007669"/>
    <property type="project" value="UniProtKB-KW"/>
</dbReference>
<feature type="compositionally biased region" description="Acidic residues" evidence="17">
    <location>
        <begin position="422"/>
        <end position="431"/>
    </location>
</feature>
<dbReference type="GO" id="GO:0034045">
    <property type="term" value="C:phagophore assembly site membrane"/>
    <property type="evidence" value="ECO:0007669"/>
    <property type="project" value="UniProtKB-SubCell"/>
</dbReference>
<evidence type="ECO:0000256" key="5">
    <source>
        <dbReference type="ARBA" id="ARBA00022679"/>
    </source>
</evidence>
<evidence type="ECO:0000256" key="14">
    <source>
        <dbReference type="ARBA" id="ARBA00030237"/>
    </source>
</evidence>
<feature type="compositionally biased region" description="Acidic residues" evidence="17">
    <location>
        <begin position="475"/>
        <end position="487"/>
    </location>
</feature>
<evidence type="ECO:0000256" key="3">
    <source>
        <dbReference type="ARBA" id="ARBA00022448"/>
    </source>
</evidence>
<dbReference type="GO" id="GO:0010506">
    <property type="term" value="P:regulation of autophagy"/>
    <property type="evidence" value="ECO:0007669"/>
    <property type="project" value="InterPro"/>
</dbReference>
<proteinExistence type="predicted"/>
<feature type="compositionally biased region" description="Polar residues" evidence="17">
    <location>
        <begin position="938"/>
        <end position="950"/>
    </location>
</feature>
<dbReference type="GO" id="GO:0005829">
    <property type="term" value="C:cytosol"/>
    <property type="evidence" value="ECO:0007669"/>
    <property type="project" value="TreeGrafter"/>
</dbReference>
<keyword evidence="8" id="KW-0863">Zinc-finger</keyword>
<keyword evidence="4" id="KW-0723">Serine/threonine-protein kinase</keyword>
<evidence type="ECO:0000259" key="18">
    <source>
        <dbReference type="PROSITE" id="PS50011"/>
    </source>
</evidence>
<dbReference type="AlphaFoldDB" id="A0A9P9DVE0"/>
<dbReference type="OrthoDB" id="10252171at2759"/>
<feature type="compositionally biased region" description="Basic and acidic residues" evidence="17">
    <location>
        <begin position="406"/>
        <end position="421"/>
    </location>
</feature>
<dbReference type="Proteomes" id="UP000738349">
    <property type="component" value="Unassembled WGS sequence"/>
</dbReference>
<dbReference type="GO" id="GO:0015031">
    <property type="term" value="P:protein transport"/>
    <property type="evidence" value="ECO:0007669"/>
    <property type="project" value="UniProtKB-KW"/>
</dbReference>
<evidence type="ECO:0000256" key="7">
    <source>
        <dbReference type="ARBA" id="ARBA00022741"/>
    </source>
</evidence>
<dbReference type="GO" id="GO:0008270">
    <property type="term" value="F:zinc ion binding"/>
    <property type="evidence" value="ECO:0007669"/>
    <property type="project" value="UniProtKB-KW"/>
</dbReference>
<dbReference type="InterPro" id="IPR017907">
    <property type="entry name" value="Znf_RING_CS"/>
</dbReference>
<sequence>MTPSSRDTKRKPGRQLLLSDLVRDSKIETEFLGSCIQHVFHEAGGSADQRIVRREERWVRHEYLGQGAYGTVYSEKREHSGVEEVRAVKEVKKFVVLGQELDYARELEAIMKFSHPKYKHCFVSSQGWYEHQDSVFITMEFLPLGDLQRHLTRPLPEHQARQITEQVLEGLQFMHDNGFIHRDLKPANIMVVTKTPKWFVKIADFGISKRRHHDVTTLLTMQRGTLGFAAPEALGAIPDNASPFSLDMWSLGAVTYRILTKSTAFQHLPDLFKYADGSLEFPGNQLESHNVSEQGRDFIIQLMRPLPDARLSTTAASHHPWITTPLDAIIGDTSHDTLPTAVQGPYEYTSVSTASRAWTSINATEEPANQILDSNYQPPSALDCSDESDTDRLPKLPVNSTLLLDVVDRPNNDTVTEKVAQDMEEEEEEEEHTAVLIPHKSRPSCREKMPNQNDAESLAGYQTQHVPTGSKWDDPSDQSESENDISSDLDPTKSSPDAENLLASNPHTMMLTNWHSIIPRDRLAVKKDWKTGRGCSKCGDYYRHRSDDEPIEQLACEHFMCHSCLLQCLALSLLSPQYMPPRCCASSDGEIKREYWGKLIDPRINAAWTVLWWKKCFGSWICRHGHLPESGSLMVAKGTTLSPPTWRVVVYCSGCTRRVFLSGQGTTETYMNIQRTPYCLLCSREVIGKMCQECSLSLDVLPFIKSLQENVVRPGTWFSTAISHACEAMTREDVELQTLADLRHQLAPKPFESDYKSEQDSESDHKSERDSESESSDDAPINTRGHIPDATEVHETVLRFASGTNPSLNTQPPHLRPLMSVGRGNLFQQRTIDQQRPREKVSFACEVCHGLNETFMHEELVPLGVCHCIHCGCLNHVQPLSRYPSYLPAPPVMRGDEHAGPLLDSGHVYAYYPRFLPYQAPRPGPAAYMGPRVVDPRTTPSYSQGNTNSDVELREMSARDATPWRRTLKPPRRYY</sequence>
<dbReference type="Gene3D" id="1.10.510.10">
    <property type="entry name" value="Transferase(Phosphotransferase) domain 1"/>
    <property type="match status" value="1"/>
</dbReference>
<evidence type="ECO:0000256" key="17">
    <source>
        <dbReference type="SAM" id="MobiDB-lite"/>
    </source>
</evidence>
<keyword evidence="6" id="KW-0479">Metal-binding</keyword>
<dbReference type="SMART" id="SM00220">
    <property type="entry name" value="S_TKc"/>
    <property type="match status" value="1"/>
</dbReference>
<comment type="caution">
    <text evidence="19">The sequence shown here is derived from an EMBL/GenBank/DDBJ whole genome shotgun (WGS) entry which is preliminary data.</text>
</comment>
<comment type="catalytic activity">
    <reaction evidence="16">
        <text>L-seryl-[protein] + ATP = O-phospho-L-seryl-[protein] + ADP + H(+)</text>
        <dbReference type="Rhea" id="RHEA:17989"/>
        <dbReference type="Rhea" id="RHEA-COMP:9863"/>
        <dbReference type="Rhea" id="RHEA-COMP:11604"/>
        <dbReference type="ChEBI" id="CHEBI:15378"/>
        <dbReference type="ChEBI" id="CHEBI:29999"/>
        <dbReference type="ChEBI" id="CHEBI:30616"/>
        <dbReference type="ChEBI" id="CHEBI:83421"/>
        <dbReference type="ChEBI" id="CHEBI:456216"/>
        <dbReference type="EC" id="2.7.11.1"/>
    </reaction>
</comment>
<evidence type="ECO:0000256" key="4">
    <source>
        <dbReference type="ARBA" id="ARBA00022527"/>
    </source>
</evidence>
<feature type="compositionally biased region" description="Basic and acidic residues" evidence="17">
    <location>
        <begin position="751"/>
        <end position="772"/>
    </location>
</feature>
<comment type="catalytic activity">
    <reaction evidence="15">
        <text>L-threonyl-[protein] + ATP = O-phospho-L-threonyl-[protein] + ADP + H(+)</text>
        <dbReference type="Rhea" id="RHEA:46608"/>
        <dbReference type="Rhea" id="RHEA-COMP:11060"/>
        <dbReference type="Rhea" id="RHEA-COMP:11605"/>
        <dbReference type="ChEBI" id="CHEBI:15378"/>
        <dbReference type="ChEBI" id="CHEBI:30013"/>
        <dbReference type="ChEBI" id="CHEBI:30616"/>
        <dbReference type="ChEBI" id="CHEBI:61977"/>
        <dbReference type="ChEBI" id="CHEBI:456216"/>
        <dbReference type="EC" id="2.7.11.1"/>
    </reaction>
</comment>
<gene>
    <name evidence="19" type="ORF">EDB81DRAFT_810415</name>
</gene>
<dbReference type="EC" id="2.7.11.1" evidence="2"/>
<evidence type="ECO:0000256" key="16">
    <source>
        <dbReference type="ARBA" id="ARBA00048679"/>
    </source>
</evidence>
<evidence type="ECO:0000256" key="13">
    <source>
        <dbReference type="ARBA" id="ARBA00023006"/>
    </source>
</evidence>
<dbReference type="GO" id="GO:0005776">
    <property type="term" value="C:autophagosome"/>
    <property type="evidence" value="ECO:0007669"/>
    <property type="project" value="TreeGrafter"/>
</dbReference>
<protein>
    <recommendedName>
        <fullName evidence="2">non-specific serine/threonine protein kinase</fullName>
        <ecNumber evidence="2">2.7.11.1</ecNumber>
    </recommendedName>
    <alternativeName>
        <fullName evidence="14">Autophagy-related protein 1</fullName>
    </alternativeName>
</protein>
<keyword evidence="13" id="KW-0072">Autophagy</keyword>
<reference evidence="19" key="1">
    <citation type="journal article" date="2021" name="Nat. Commun.">
        <title>Genetic determinants of endophytism in the Arabidopsis root mycobiome.</title>
        <authorList>
            <person name="Mesny F."/>
            <person name="Miyauchi S."/>
            <person name="Thiergart T."/>
            <person name="Pickel B."/>
            <person name="Atanasova L."/>
            <person name="Karlsson M."/>
            <person name="Huettel B."/>
            <person name="Barry K.W."/>
            <person name="Haridas S."/>
            <person name="Chen C."/>
            <person name="Bauer D."/>
            <person name="Andreopoulos W."/>
            <person name="Pangilinan J."/>
            <person name="LaButti K."/>
            <person name="Riley R."/>
            <person name="Lipzen A."/>
            <person name="Clum A."/>
            <person name="Drula E."/>
            <person name="Henrissat B."/>
            <person name="Kohler A."/>
            <person name="Grigoriev I.V."/>
            <person name="Martin F.M."/>
            <person name="Hacquard S."/>
        </authorList>
    </citation>
    <scope>NUCLEOTIDE SEQUENCE</scope>
    <source>
        <strain evidence="19">MPI-CAGE-AT-0147</strain>
    </source>
</reference>
<dbReference type="InterPro" id="IPR045269">
    <property type="entry name" value="Atg1-like"/>
</dbReference>
<dbReference type="PROSITE" id="PS50011">
    <property type="entry name" value="PROTEIN_KINASE_DOM"/>
    <property type="match status" value="1"/>
</dbReference>
<feature type="region of interest" description="Disordered" evidence="17">
    <location>
        <begin position="747"/>
        <end position="788"/>
    </location>
</feature>
<evidence type="ECO:0000256" key="8">
    <source>
        <dbReference type="ARBA" id="ARBA00022771"/>
    </source>
</evidence>
<dbReference type="PROSITE" id="PS00518">
    <property type="entry name" value="ZF_RING_1"/>
    <property type="match status" value="1"/>
</dbReference>
<dbReference type="PANTHER" id="PTHR24348:SF22">
    <property type="entry name" value="NON-SPECIFIC SERINE_THREONINE PROTEIN KINASE"/>
    <property type="match status" value="1"/>
</dbReference>
<dbReference type="GO" id="GO:0000045">
    <property type="term" value="P:autophagosome assembly"/>
    <property type="evidence" value="ECO:0007669"/>
    <property type="project" value="TreeGrafter"/>
</dbReference>
<dbReference type="SUPFAM" id="SSF56112">
    <property type="entry name" value="Protein kinase-like (PK-like)"/>
    <property type="match status" value="1"/>
</dbReference>
<dbReference type="PROSITE" id="PS00108">
    <property type="entry name" value="PROTEIN_KINASE_ST"/>
    <property type="match status" value="1"/>
</dbReference>
<evidence type="ECO:0000256" key="15">
    <source>
        <dbReference type="ARBA" id="ARBA00047899"/>
    </source>
</evidence>
<keyword evidence="7" id="KW-0547">Nucleotide-binding</keyword>
<feature type="region of interest" description="Disordered" evidence="17">
    <location>
        <begin position="370"/>
        <end position="501"/>
    </location>
</feature>
<keyword evidence="20" id="KW-1185">Reference proteome</keyword>
<keyword evidence="10" id="KW-0862">Zinc</keyword>
<keyword evidence="5" id="KW-0808">Transferase</keyword>
<keyword evidence="3" id="KW-0813">Transport</keyword>
<dbReference type="InterPro" id="IPR008271">
    <property type="entry name" value="Ser/Thr_kinase_AS"/>
</dbReference>
<evidence type="ECO:0000256" key="12">
    <source>
        <dbReference type="ARBA" id="ARBA00022927"/>
    </source>
</evidence>
<evidence type="ECO:0000256" key="2">
    <source>
        <dbReference type="ARBA" id="ARBA00012513"/>
    </source>
</evidence>
<feature type="region of interest" description="Disordered" evidence="17">
    <location>
        <begin position="933"/>
        <end position="964"/>
    </location>
</feature>